<dbReference type="Pfam" id="PF09913">
    <property type="entry name" value="DUF2142"/>
    <property type="match status" value="1"/>
</dbReference>
<feature type="transmembrane region" description="Helical" evidence="2">
    <location>
        <begin position="219"/>
        <end position="238"/>
    </location>
</feature>
<evidence type="ECO:0000256" key="1">
    <source>
        <dbReference type="SAM" id="MobiDB-lite"/>
    </source>
</evidence>
<sequence>MRAVQGSSSDRALRRSGSIFWAALIFFSLLSTLWALAGPVFSVPDENAHATKAIAQLRGQVIGNEVLGIRHIVVELPEGYEYNPSILCFAFHSETPANCGVELGDEGTTWFNTWVGAYNPVYYYLVGWPSLIFDGNASVYAMRIASALVGSIFLALAAQAALAATRARWMPVALLFLASPMIVYFTGAVNPQGLEVAAAAALWVALLRLLETWRRPDEVLLSRTYLWAVVAVSATLVANVRALGPLWVVVIILSCLIISGWQSVKGIFSTVRSYWGIGAVAVAGLFSVIWTLSGGSLSKQALPTDAPLVGASFFSGFMLMMRRTPEFIEQSAGYFGWFDAPLPSQAHVAFFVAFALLVIIAAVGTTRRGFLVMALLICLAIFVPALVQAYSVGQTGIIWQGRYALFLYIAIALVPGMLLSSQAGRRLHFLSVRMTVVVGALLAVFGIVAFVLTLRRYVVGNSMPMARMISEPQWQPPLTWPVLVGLMVVVWIAFAAWMLRQAVLAARVDPVDPVSQSHESSDPGRLTARKDDVQTENPPGATASLVTTHG</sequence>
<dbReference type="EMBL" id="PVTL01000003">
    <property type="protein sequence ID" value="PRY68909.1"/>
    <property type="molecule type" value="Genomic_DNA"/>
</dbReference>
<feature type="transmembrane region" description="Helical" evidence="2">
    <location>
        <begin position="140"/>
        <end position="162"/>
    </location>
</feature>
<gene>
    <name evidence="3" type="ORF">B0I08_103114</name>
</gene>
<proteinExistence type="predicted"/>
<keyword evidence="4" id="KW-1185">Reference proteome</keyword>
<reference evidence="3 4" key="1">
    <citation type="submission" date="2018-03" db="EMBL/GenBank/DDBJ databases">
        <title>Genomic Encyclopedia of Type Strains, Phase III (KMG-III): the genomes of soil and plant-associated and newly described type strains.</title>
        <authorList>
            <person name="Whitman W."/>
        </authorList>
    </citation>
    <scope>NUCLEOTIDE SEQUENCE [LARGE SCALE GENOMIC DNA]</scope>
    <source>
        <strain evidence="3 4">CGMCC 1.12484</strain>
    </source>
</reference>
<name>A0A2T0VFC8_9MICO</name>
<feature type="transmembrane region" description="Helical" evidence="2">
    <location>
        <begin position="193"/>
        <end position="210"/>
    </location>
</feature>
<evidence type="ECO:0000313" key="3">
    <source>
        <dbReference type="EMBL" id="PRY68909.1"/>
    </source>
</evidence>
<dbReference type="Proteomes" id="UP000237983">
    <property type="component" value="Unassembled WGS sequence"/>
</dbReference>
<feature type="transmembrane region" description="Helical" evidence="2">
    <location>
        <begin position="20"/>
        <end position="37"/>
    </location>
</feature>
<feature type="transmembrane region" description="Helical" evidence="2">
    <location>
        <begin position="169"/>
        <end position="187"/>
    </location>
</feature>
<feature type="transmembrane region" description="Helical" evidence="2">
    <location>
        <begin position="403"/>
        <end position="420"/>
    </location>
</feature>
<protein>
    <submittedName>
        <fullName evidence="3">Putative membrane protein DUF2142</fullName>
    </submittedName>
</protein>
<feature type="region of interest" description="Disordered" evidence="1">
    <location>
        <begin position="513"/>
        <end position="550"/>
    </location>
</feature>
<organism evidence="3 4">
    <name type="scientific">Glaciihabitans tibetensis</name>
    <dbReference type="NCBI Taxonomy" id="1266600"/>
    <lineage>
        <taxon>Bacteria</taxon>
        <taxon>Bacillati</taxon>
        <taxon>Actinomycetota</taxon>
        <taxon>Actinomycetes</taxon>
        <taxon>Micrococcales</taxon>
        <taxon>Microbacteriaceae</taxon>
        <taxon>Glaciihabitans</taxon>
    </lineage>
</organism>
<dbReference type="OrthoDB" id="3218260at2"/>
<dbReference type="RefSeq" id="WP_106211058.1">
    <property type="nucleotide sequence ID" value="NZ_PVTL01000003.1"/>
</dbReference>
<feature type="transmembrane region" description="Helical" evidence="2">
    <location>
        <begin position="478"/>
        <end position="499"/>
    </location>
</feature>
<accession>A0A2T0VFC8</accession>
<comment type="caution">
    <text evidence="3">The sequence shown here is derived from an EMBL/GenBank/DDBJ whole genome shotgun (WGS) entry which is preliminary data.</text>
</comment>
<keyword evidence="2" id="KW-1133">Transmembrane helix</keyword>
<feature type="transmembrane region" description="Helical" evidence="2">
    <location>
        <begin position="432"/>
        <end position="458"/>
    </location>
</feature>
<feature type="transmembrane region" description="Helical" evidence="2">
    <location>
        <begin position="273"/>
        <end position="293"/>
    </location>
</feature>
<dbReference type="AlphaFoldDB" id="A0A2T0VFC8"/>
<feature type="transmembrane region" description="Helical" evidence="2">
    <location>
        <begin position="244"/>
        <end position="261"/>
    </location>
</feature>
<evidence type="ECO:0000313" key="4">
    <source>
        <dbReference type="Proteomes" id="UP000237983"/>
    </source>
</evidence>
<keyword evidence="2" id="KW-0812">Transmembrane</keyword>
<dbReference type="InterPro" id="IPR018674">
    <property type="entry name" value="DUF2142_membrane"/>
</dbReference>
<feature type="transmembrane region" description="Helical" evidence="2">
    <location>
        <begin position="370"/>
        <end position="391"/>
    </location>
</feature>
<feature type="transmembrane region" description="Helical" evidence="2">
    <location>
        <begin position="344"/>
        <end position="363"/>
    </location>
</feature>
<keyword evidence="2" id="KW-0472">Membrane</keyword>
<evidence type="ECO:0000256" key="2">
    <source>
        <dbReference type="SAM" id="Phobius"/>
    </source>
</evidence>